<dbReference type="Proteomes" id="UP000503349">
    <property type="component" value="Chromosome 4"/>
</dbReference>
<proteinExistence type="predicted"/>
<evidence type="ECO:0000313" key="1">
    <source>
        <dbReference type="EMBL" id="KAF3688675.1"/>
    </source>
</evidence>
<sequence>MYVNLPGCFVHLLIQEFKRKRREKHMLGLSLTHPHTPSEAVGPSVAELPHIYCTSLEKKLAGG</sequence>
<gene>
    <name evidence="1" type="ORF">EXN66_Car004347</name>
</gene>
<reference evidence="2" key="2">
    <citation type="submission" date="2019-02" db="EMBL/GenBank/DDBJ databases">
        <title>Opniocepnalus argus Var Kimnra genome.</title>
        <authorList>
            <person name="Zhou C."/>
            <person name="Xiao S."/>
        </authorList>
    </citation>
    <scope>NUCLEOTIDE SEQUENCE [LARGE SCALE GENOMIC DNA]</scope>
</reference>
<reference evidence="1 2" key="1">
    <citation type="submission" date="2019-02" db="EMBL/GenBank/DDBJ databases">
        <title>Opniocepnalus argus genome.</title>
        <authorList>
            <person name="Zhou C."/>
            <person name="Xiao S."/>
        </authorList>
    </citation>
    <scope>NUCLEOTIDE SEQUENCE [LARGE SCALE GENOMIC DNA]</scope>
    <source>
        <strain evidence="1">OARG1902GOOAL</strain>
        <tissue evidence="1">Muscle</tissue>
    </source>
</reference>
<dbReference type="EMBL" id="CM015715">
    <property type="protein sequence ID" value="KAF3688675.1"/>
    <property type="molecule type" value="Genomic_DNA"/>
</dbReference>
<protein>
    <submittedName>
        <fullName evidence="1">Uncharacterized protein</fullName>
    </submittedName>
</protein>
<name>A0A6G1PEI4_CHAAH</name>
<accession>A0A6G1PEI4</accession>
<keyword evidence="2" id="KW-1185">Reference proteome</keyword>
<organism evidence="1 2">
    <name type="scientific">Channa argus</name>
    <name type="common">Northern snakehead</name>
    <name type="synonym">Ophicephalus argus</name>
    <dbReference type="NCBI Taxonomy" id="215402"/>
    <lineage>
        <taxon>Eukaryota</taxon>
        <taxon>Metazoa</taxon>
        <taxon>Chordata</taxon>
        <taxon>Craniata</taxon>
        <taxon>Vertebrata</taxon>
        <taxon>Euteleostomi</taxon>
        <taxon>Actinopterygii</taxon>
        <taxon>Neopterygii</taxon>
        <taxon>Teleostei</taxon>
        <taxon>Neoteleostei</taxon>
        <taxon>Acanthomorphata</taxon>
        <taxon>Anabantaria</taxon>
        <taxon>Anabantiformes</taxon>
        <taxon>Channoidei</taxon>
        <taxon>Channidae</taxon>
        <taxon>Channa</taxon>
    </lineage>
</organism>
<dbReference type="AlphaFoldDB" id="A0A6G1PEI4"/>
<evidence type="ECO:0000313" key="2">
    <source>
        <dbReference type="Proteomes" id="UP000503349"/>
    </source>
</evidence>